<dbReference type="Pfam" id="PF02368">
    <property type="entry name" value="Big_2"/>
    <property type="match status" value="1"/>
</dbReference>
<dbReference type="AlphaFoldDB" id="W7YL62"/>
<dbReference type="Proteomes" id="UP000019402">
    <property type="component" value="Unassembled WGS sequence"/>
</dbReference>
<evidence type="ECO:0000313" key="4">
    <source>
        <dbReference type="Proteomes" id="UP000019402"/>
    </source>
</evidence>
<evidence type="ECO:0000313" key="3">
    <source>
        <dbReference type="EMBL" id="GAF05286.1"/>
    </source>
</evidence>
<dbReference type="Pfam" id="PF18962">
    <property type="entry name" value="Por_Secre_tail"/>
    <property type="match status" value="1"/>
</dbReference>
<keyword evidence="4" id="KW-1185">Reference proteome</keyword>
<name>W7YL62_9BACT</name>
<feature type="domain" description="BIG2" evidence="1">
    <location>
        <begin position="303"/>
        <end position="335"/>
    </location>
</feature>
<proteinExistence type="predicted"/>
<sequence length="566" mass="62691">MVSLGFWGGYIIVGFDEPIENDSDNPYGVDFTVFGNAFLGSSEPGIVQVMKDENENGLPDDTWYELMGSDHHLSATTYNYAITYTNPHGKYDVPWVDNEENEGIVRYMKEFHTQEHYPSADSFPHIDQDSYTLHGTLLKHKSTQSVTDGLWVNLDFDYGYADNKSIINNSHVEDWFLTPDNPYTLDVQEGCGGDAFDIHWAIDANGNHVDLDKIHWVKVYNGVAQNAGWLGENSTEITGIADVMPNDTIEGVTHTIVSNQPPHPGGFPVATNLQWYTGENFQFESYVVNMGRLQYPDMPANYMITWESSNEAVATISADGLLTPVAKGDVVITSIWEDPDDTLSGVKLDSVIVDSIVGRGGTSYIWETFYTGIFREFNINIEVGGVDAIVANNTIENVVGKPGDSFTYDLEGLFTDPNDPDATFIYMIFGGHDMTIADAEIVDGKITFELKSVGDIGIIIKCQTNGKMGQTTIPVSVRDDEPTSIVTNSSSDKEYPIYPNPASNFINIKNAERVNIEVFNISGIRVGELNNYSYGQSIYVGHLNSGIYLITINSGTDIKTLKFQKK</sequence>
<comment type="caution">
    <text evidence="3">The sequence shown here is derived from an EMBL/GenBank/DDBJ whole genome shotgun (WGS) entry which is preliminary data.</text>
</comment>
<dbReference type="EMBL" id="BAMD01000077">
    <property type="protein sequence ID" value="GAF05286.1"/>
    <property type="molecule type" value="Genomic_DNA"/>
</dbReference>
<dbReference type="InterPro" id="IPR026444">
    <property type="entry name" value="Secre_tail"/>
</dbReference>
<dbReference type="InterPro" id="IPR008964">
    <property type="entry name" value="Invasin/intimin_cell_adhesion"/>
</dbReference>
<dbReference type="eggNOG" id="COG3291">
    <property type="taxonomic scope" value="Bacteria"/>
</dbReference>
<gene>
    <name evidence="3" type="ORF">JCM21142_94015</name>
</gene>
<dbReference type="Gene3D" id="2.60.40.1080">
    <property type="match status" value="1"/>
</dbReference>
<reference evidence="3 4" key="1">
    <citation type="journal article" date="2014" name="Genome Announc.">
        <title>Draft Genome Sequence of Cytophaga fermentans JCM 21142T, a Facultative Anaerobe Isolated from Marine Mud.</title>
        <authorList>
            <person name="Starns D."/>
            <person name="Oshima K."/>
            <person name="Suda W."/>
            <person name="Iino T."/>
            <person name="Yuki M."/>
            <person name="Inoue J."/>
            <person name="Kitamura K."/>
            <person name="Iida T."/>
            <person name="Darby A."/>
            <person name="Hattori M."/>
            <person name="Ohkuma M."/>
        </authorList>
    </citation>
    <scope>NUCLEOTIDE SEQUENCE [LARGE SCALE GENOMIC DNA]</scope>
    <source>
        <strain evidence="3 4">JCM 21142</strain>
    </source>
</reference>
<evidence type="ECO:0000259" key="1">
    <source>
        <dbReference type="Pfam" id="PF02368"/>
    </source>
</evidence>
<feature type="domain" description="Secretion system C-terminal sorting" evidence="2">
    <location>
        <begin position="497"/>
        <end position="560"/>
    </location>
</feature>
<accession>W7YL62</accession>
<dbReference type="NCBIfam" id="TIGR04183">
    <property type="entry name" value="Por_Secre_tail"/>
    <property type="match status" value="1"/>
</dbReference>
<evidence type="ECO:0008006" key="5">
    <source>
        <dbReference type="Google" id="ProtNLM"/>
    </source>
</evidence>
<dbReference type="SUPFAM" id="SSF49373">
    <property type="entry name" value="Invasin/intimin cell-adhesion fragments"/>
    <property type="match status" value="1"/>
</dbReference>
<dbReference type="InterPro" id="IPR003343">
    <property type="entry name" value="Big_2"/>
</dbReference>
<organism evidence="3 4">
    <name type="scientific">Saccharicrinis fermentans DSM 9555 = JCM 21142</name>
    <dbReference type="NCBI Taxonomy" id="869213"/>
    <lineage>
        <taxon>Bacteria</taxon>
        <taxon>Pseudomonadati</taxon>
        <taxon>Bacteroidota</taxon>
        <taxon>Bacteroidia</taxon>
        <taxon>Marinilabiliales</taxon>
        <taxon>Marinilabiliaceae</taxon>
        <taxon>Saccharicrinis</taxon>
    </lineage>
</organism>
<dbReference type="STRING" id="869213.GCA_000517085_00137"/>
<protein>
    <recommendedName>
        <fullName evidence="5">Secretion system C-terminal sorting domain-containing protein</fullName>
    </recommendedName>
</protein>
<evidence type="ECO:0000259" key="2">
    <source>
        <dbReference type="Pfam" id="PF18962"/>
    </source>
</evidence>